<protein>
    <recommendedName>
        <fullName evidence="3">Jumonji domain-containing protein 4</fullName>
    </recommendedName>
</protein>
<dbReference type="SUPFAM" id="SSF51197">
    <property type="entry name" value="Clavaminate synthase-like"/>
    <property type="match status" value="1"/>
</dbReference>
<dbReference type="GO" id="GO:0043565">
    <property type="term" value="F:sequence-specific DNA binding"/>
    <property type="evidence" value="ECO:0007669"/>
    <property type="project" value="TreeGrafter"/>
</dbReference>
<comment type="catalytic activity">
    <reaction evidence="2">
        <text>L-lysyl-[protein] + 2-oxoglutarate + O2 = 4-hydroxy-L-lysyl-[protein] + succinate + CO2</text>
        <dbReference type="Rhea" id="RHEA:57156"/>
        <dbReference type="Rhea" id="RHEA-COMP:9752"/>
        <dbReference type="Rhea" id="RHEA-COMP:15084"/>
        <dbReference type="ChEBI" id="CHEBI:15379"/>
        <dbReference type="ChEBI" id="CHEBI:16526"/>
        <dbReference type="ChEBI" id="CHEBI:16810"/>
        <dbReference type="ChEBI" id="CHEBI:29969"/>
        <dbReference type="ChEBI" id="CHEBI:30031"/>
        <dbReference type="ChEBI" id="CHEBI:141495"/>
    </reaction>
</comment>
<comment type="caution">
    <text evidence="5">The sequence shown here is derived from an EMBL/GenBank/DDBJ whole genome shotgun (WGS) entry which is preliminary data.</text>
</comment>
<evidence type="ECO:0000259" key="4">
    <source>
        <dbReference type="PROSITE" id="PS51184"/>
    </source>
</evidence>
<proteinExistence type="inferred from homology"/>
<dbReference type="GO" id="GO:0005737">
    <property type="term" value="C:cytoplasm"/>
    <property type="evidence" value="ECO:0007669"/>
    <property type="project" value="TreeGrafter"/>
</dbReference>
<comment type="similarity">
    <text evidence="1">Belongs to the JMJD6 family.</text>
</comment>
<dbReference type="GO" id="GO:0005634">
    <property type="term" value="C:nucleus"/>
    <property type="evidence" value="ECO:0007669"/>
    <property type="project" value="TreeGrafter"/>
</dbReference>
<evidence type="ECO:0000256" key="2">
    <source>
        <dbReference type="ARBA" id="ARBA00047762"/>
    </source>
</evidence>
<accession>A0AAW2HVT1</accession>
<evidence type="ECO:0000256" key="3">
    <source>
        <dbReference type="ARBA" id="ARBA00082904"/>
    </source>
</evidence>
<sequence length="360" mass="42190">MDELELNRDIEEPEINYDNIEGIPRFDTADLEYSDFFENILLNNRPGILKDVTGAWKCSKYWVKNGTLNVDYFDQNYAEAKVVVSNCGKNLYNDYPGQGMYRVPGYFASDWLNEYYDLNNQLNDDFRFVYIGPKGSWTPFHADVLTSFSWSANVCGRKKWVLLPPGTEDLFRDKFGRLKYSIDSRDYGDKPQIHEIIQEKGEVIFVPSGWHHQVWNLDDAISVNHNWINGCNIIHVWDSLKSSLAEAKKEISDLEGADSWNEDCQNILGASFVFNYYKFYDFLKQIGRVRIKSLKQRKQLIVYGNWSIGENHIIFDLKRILKVLKLMLEDEDFQNLKLNEAEDSPYRFCIMLESFLRCEV</sequence>
<dbReference type="InterPro" id="IPR003347">
    <property type="entry name" value="JmjC_dom"/>
</dbReference>
<evidence type="ECO:0000256" key="1">
    <source>
        <dbReference type="ARBA" id="ARBA00038068"/>
    </source>
</evidence>
<dbReference type="PANTHER" id="PTHR12480:SF6">
    <property type="entry name" value="2-OXOGLUTARATE AND IRON-DEPENDENT OXYGENASE JMJD4"/>
    <property type="match status" value="1"/>
</dbReference>
<dbReference type="PANTHER" id="PTHR12480">
    <property type="entry name" value="ARGININE DEMETHYLASE AND LYSYL-HYDROXYLASE JMJD"/>
    <property type="match status" value="1"/>
</dbReference>
<dbReference type="EMBL" id="JARGDH010000003">
    <property type="protein sequence ID" value="KAL0274039.1"/>
    <property type="molecule type" value="Genomic_DNA"/>
</dbReference>
<dbReference type="AlphaFoldDB" id="A0AAW2HVT1"/>
<name>A0AAW2HVT1_9NEOP</name>
<feature type="domain" description="JmjC" evidence="4">
    <location>
        <begin position="92"/>
        <end position="244"/>
    </location>
</feature>
<dbReference type="PROSITE" id="PS51184">
    <property type="entry name" value="JMJC"/>
    <property type="match status" value="1"/>
</dbReference>
<dbReference type="Pfam" id="PF02373">
    <property type="entry name" value="JmjC"/>
    <property type="match status" value="1"/>
</dbReference>
<gene>
    <name evidence="5" type="ORF">PYX00_006567</name>
</gene>
<dbReference type="GO" id="GO:0045905">
    <property type="term" value="P:positive regulation of translational termination"/>
    <property type="evidence" value="ECO:0007669"/>
    <property type="project" value="TreeGrafter"/>
</dbReference>
<dbReference type="InterPro" id="IPR050910">
    <property type="entry name" value="JMJD6_ArgDemeth/LysHydrox"/>
</dbReference>
<organism evidence="5">
    <name type="scientific">Menopon gallinae</name>
    <name type="common">poultry shaft louse</name>
    <dbReference type="NCBI Taxonomy" id="328185"/>
    <lineage>
        <taxon>Eukaryota</taxon>
        <taxon>Metazoa</taxon>
        <taxon>Ecdysozoa</taxon>
        <taxon>Arthropoda</taxon>
        <taxon>Hexapoda</taxon>
        <taxon>Insecta</taxon>
        <taxon>Pterygota</taxon>
        <taxon>Neoptera</taxon>
        <taxon>Paraneoptera</taxon>
        <taxon>Psocodea</taxon>
        <taxon>Troctomorpha</taxon>
        <taxon>Phthiraptera</taxon>
        <taxon>Amblycera</taxon>
        <taxon>Menoponidae</taxon>
        <taxon>Menopon</taxon>
    </lineage>
</organism>
<reference evidence="5" key="1">
    <citation type="journal article" date="2024" name="Gigascience">
        <title>Chromosome-level genome of the poultry shaft louse Menopon gallinae provides insight into the host-switching and adaptive evolution of parasitic lice.</title>
        <authorList>
            <person name="Xu Y."/>
            <person name="Ma L."/>
            <person name="Liu S."/>
            <person name="Liang Y."/>
            <person name="Liu Q."/>
            <person name="He Z."/>
            <person name="Tian L."/>
            <person name="Duan Y."/>
            <person name="Cai W."/>
            <person name="Li H."/>
            <person name="Song F."/>
        </authorList>
    </citation>
    <scope>NUCLEOTIDE SEQUENCE</scope>
    <source>
        <strain evidence="5">Cailab_2023a</strain>
    </source>
</reference>
<dbReference type="GO" id="GO:0016706">
    <property type="term" value="F:2-oxoglutarate-dependent dioxygenase activity"/>
    <property type="evidence" value="ECO:0007669"/>
    <property type="project" value="TreeGrafter"/>
</dbReference>
<evidence type="ECO:0000313" key="5">
    <source>
        <dbReference type="EMBL" id="KAL0274039.1"/>
    </source>
</evidence>
<dbReference type="SMART" id="SM00558">
    <property type="entry name" value="JmjC"/>
    <property type="match status" value="1"/>
</dbReference>
<dbReference type="Gene3D" id="2.60.120.650">
    <property type="entry name" value="Cupin"/>
    <property type="match status" value="1"/>
</dbReference>